<keyword evidence="3" id="KW-1185">Reference proteome</keyword>
<organism evidence="2 3">
    <name type="scientific">Dibothriocephalus latus</name>
    <name type="common">Fish tapeworm</name>
    <name type="synonym">Diphyllobothrium latum</name>
    <dbReference type="NCBI Taxonomy" id="60516"/>
    <lineage>
        <taxon>Eukaryota</taxon>
        <taxon>Metazoa</taxon>
        <taxon>Spiralia</taxon>
        <taxon>Lophotrochozoa</taxon>
        <taxon>Platyhelminthes</taxon>
        <taxon>Cestoda</taxon>
        <taxon>Eucestoda</taxon>
        <taxon>Diphyllobothriidea</taxon>
        <taxon>Diphyllobothriidae</taxon>
        <taxon>Dibothriocephalus</taxon>
    </lineage>
</organism>
<protein>
    <submittedName>
        <fullName evidence="2">Uncharacterized protein</fullName>
    </submittedName>
</protein>
<sequence length="144" mass="15129">MIIPAVFGSVAAIFASILQYQNGGLLNVFIKPVPPTNGQSEVSFEPQQDPSVISTHVTNIVWGKLSESDLAVLAALPENVGGGDKAVAEAIANPNLEGQIIITFIVCLVLASLGLLAIFIFSFIYCCCCSSGCHGEDDDDEKVS</sequence>
<keyword evidence="1" id="KW-0472">Membrane</keyword>
<evidence type="ECO:0000313" key="3">
    <source>
        <dbReference type="Proteomes" id="UP000281553"/>
    </source>
</evidence>
<dbReference type="Proteomes" id="UP000281553">
    <property type="component" value="Unassembled WGS sequence"/>
</dbReference>
<keyword evidence="1" id="KW-1133">Transmembrane helix</keyword>
<keyword evidence="1" id="KW-0812">Transmembrane</keyword>
<dbReference type="AlphaFoldDB" id="A0A3P7N555"/>
<dbReference type="EMBL" id="UYRU01091118">
    <property type="protein sequence ID" value="VDN37534.1"/>
    <property type="molecule type" value="Genomic_DNA"/>
</dbReference>
<reference evidence="2 3" key="1">
    <citation type="submission" date="2018-11" db="EMBL/GenBank/DDBJ databases">
        <authorList>
            <consortium name="Pathogen Informatics"/>
        </authorList>
    </citation>
    <scope>NUCLEOTIDE SEQUENCE [LARGE SCALE GENOMIC DNA]</scope>
</reference>
<accession>A0A3P7N555</accession>
<evidence type="ECO:0000256" key="1">
    <source>
        <dbReference type="SAM" id="Phobius"/>
    </source>
</evidence>
<feature type="transmembrane region" description="Helical" evidence="1">
    <location>
        <begin position="100"/>
        <end position="125"/>
    </location>
</feature>
<gene>
    <name evidence="2" type="ORF">DILT_LOCUS17347</name>
</gene>
<name>A0A3P7N555_DIBLA</name>
<proteinExistence type="predicted"/>
<evidence type="ECO:0000313" key="2">
    <source>
        <dbReference type="EMBL" id="VDN37534.1"/>
    </source>
</evidence>
<dbReference type="OrthoDB" id="6288072at2759"/>